<dbReference type="InterPro" id="IPR018222">
    <property type="entry name" value="Nuclear_transport_factor_2_euk"/>
</dbReference>
<dbReference type="CDD" id="cd00780">
    <property type="entry name" value="NTF2"/>
    <property type="match status" value="1"/>
</dbReference>
<feature type="region of interest" description="Disordered" evidence="3">
    <location>
        <begin position="523"/>
        <end position="557"/>
    </location>
</feature>
<dbReference type="EMBL" id="CAADRP010000291">
    <property type="protein sequence ID" value="VFU26364.1"/>
    <property type="molecule type" value="Genomic_DNA"/>
</dbReference>
<keyword evidence="1 2" id="KW-0694">RNA-binding</keyword>
<dbReference type="InterPro" id="IPR032710">
    <property type="entry name" value="NTF2-like_dom_sf"/>
</dbReference>
<feature type="region of interest" description="Disordered" evidence="3">
    <location>
        <begin position="274"/>
        <end position="324"/>
    </location>
</feature>
<evidence type="ECO:0000256" key="2">
    <source>
        <dbReference type="PROSITE-ProRule" id="PRU00176"/>
    </source>
</evidence>
<evidence type="ECO:0000256" key="1">
    <source>
        <dbReference type="ARBA" id="ARBA00022884"/>
    </source>
</evidence>
<feature type="compositionally biased region" description="Basic and acidic residues" evidence="3">
    <location>
        <begin position="547"/>
        <end position="557"/>
    </location>
</feature>
<dbReference type="Gene3D" id="3.30.70.330">
    <property type="match status" value="1"/>
</dbReference>
<dbReference type="FunFam" id="3.10.450.50:FF:000003">
    <property type="entry name" value="Nuclear transport factor 2 family protein"/>
    <property type="match status" value="1"/>
</dbReference>
<feature type="domain" description="NTF2" evidence="5">
    <location>
        <begin position="13"/>
        <end position="127"/>
    </location>
</feature>
<name>A0A6N2KD97_SALVM</name>
<dbReference type="SUPFAM" id="SSF54928">
    <property type="entry name" value="RNA-binding domain, RBD"/>
    <property type="match status" value="1"/>
</dbReference>
<dbReference type="PANTHER" id="PTHR48173:SF1">
    <property type="entry name" value="VACUOLAR PROTEIN SORTING-ASSOCIATED PROTEIN 62"/>
    <property type="match status" value="1"/>
</dbReference>
<proteinExistence type="predicted"/>
<evidence type="ECO:0000313" key="6">
    <source>
        <dbReference type="EMBL" id="VFU26364.1"/>
    </source>
</evidence>
<evidence type="ECO:0000256" key="3">
    <source>
        <dbReference type="SAM" id="MobiDB-lite"/>
    </source>
</evidence>
<dbReference type="SMART" id="SM00360">
    <property type="entry name" value="RRM"/>
    <property type="match status" value="1"/>
</dbReference>
<dbReference type="PROSITE" id="PS50102">
    <property type="entry name" value="RRM"/>
    <property type="match status" value="1"/>
</dbReference>
<dbReference type="InterPro" id="IPR000504">
    <property type="entry name" value="RRM_dom"/>
</dbReference>
<dbReference type="Pfam" id="PF00076">
    <property type="entry name" value="RRM_1"/>
    <property type="match status" value="1"/>
</dbReference>
<dbReference type="Pfam" id="PF02136">
    <property type="entry name" value="NTF2"/>
    <property type="match status" value="1"/>
</dbReference>
<evidence type="ECO:0008006" key="7">
    <source>
        <dbReference type="Google" id="ProtNLM"/>
    </source>
</evidence>
<dbReference type="InterPro" id="IPR012677">
    <property type="entry name" value="Nucleotide-bd_a/b_plait_sf"/>
</dbReference>
<dbReference type="Pfam" id="PF06101">
    <property type="entry name" value="Vps62"/>
    <property type="match status" value="1"/>
</dbReference>
<dbReference type="GO" id="GO:0005737">
    <property type="term" value="C:cytoplasm"/>
    <property type="evidence" value="ECO:0007669"/>
    <property type="project" value="UniProtKB-ARBA"/>
</dbReference>
<dbReference type="CDD" id="cd00590">
    <property type="entry name" value="RRM_SF"/>
    <property type="match status" value="1"/>
</dbReference>
<dbReference type="PANTHER" id="PTHR48173">
    <property type="entry name" value="GNK2-HOMOLOGOUS DOMAIN-CONTAINING PROTEIN"/>
    <property type="match status" value="1"/>
</dbReference>
<dbReference type="GO" id="GO:0003723">
    <property type="term" value="F:RNA binding"/>
    <property type="evidence" value="ECO:0007669"/>
    <property type="project" value="UniProtKB-UniRule"/>
</dbReference>
<dbReference type="Gene3D" id="3.10.450.50">
    <property type="match status" value="1"/>
</dbReference>
<dbReference type="InterPro" id="IPR009291">
    <property type="entry name" value="Vps62"/>
</dbReference>
<feature type="compositionally biased region" description="Polar residues" evidence="3">
    <location>
        <begin position="274"/>
        <end position="314"/>
    </location>
</feature>
<organism evidence="6">
    <name type="scientific">Salix viminalis</name>
    <name type="common">Common osier</name>
    <name type="synonym">Basket willow</name>
    <dbReference type="NCBI Taxonomy" id="40686"/>
    <lineage>
        <taxon>Eukaryota</taxon>
        <taxon>Viridiplantae</taxon>
        <taxon>Streptophyta</taxon>
        <taxon>Embryophyta</taxon>
        <taxon>Tracheophyta</taxon>
        <taxon>Spermatophyta</taxon>
        <taxon>Magnoliopsida</taxon>
        <taxon>eudicotyledons</taxon>
        <taxon>Gunneridae</taxon>
        <taxon>Pentapetalae</taxon>
        <taxon>rosids</taxon>
        <taxon>fabids</taxon>
        <taxon>Malpighiales</taxon>
        <taxon>Salicaceae</taxon>
        <taxon>Saliceae</taxon>
        <taxon>Salix</taxon>
    </lineage>
</organism>
<gene>
    <name evidence="6" type="ORF">SVIM_LOCUS68820</name>
</gene>
<evidence type="ECO:0000259" key="5">
    <source>
        <dbReference type="PROSITE" id="PS50177"/>
    </source>
</evidence>
<dbReference type="InterPro" id="IPR035979">
    <property type="entry name" value="RBD_domain_sf"/>
</dbReference>
<evidence type="ECO:0000259" key="4">
    <source>
        <dbReference type="PROSITE" id="PS50102"/>
    </source>
</evidence>
<feature type="domain" description="RRM" evidence="4">
    <location>
        <begin position="331"/>
        <end position="409"/>
    </location>
</feature>
<dbReference type="SUPFAM" id="SSF54427">
    <property type="entry name" value="NTF2-like"/>
    <property type="match status" value="1"/>
</dbReference>
<protein>
    <recommendedName>
        <fullName evidence="7">RRM domain-containing protein</fullName>
    </recommendedName>
</protein>
<reference evidence="6" key="1">
    <citation type="submission" date="2019-03" db="EMBL/GenBank/DDBJ databases">
        <authorList>
            <person name="Mank J."/>
            <person name="Almeida P."/>
        </authorList>
    </citation>
    <scope>NUCLEOTIDE SEQUENCE</scope>
    <source>
        <strain evidence="6">78183</strain>
    </source>
</reference>
<sequence>MASAYPTVNAVQVGSYFVGQYYEVLQQHPDLLHQFYADSSNMIRIDADSTESANTMLQIHALVMSLNFTAIEIKTINSIDSWDGGVLVMVSGSVKTKDFVNSRKFVQTFFLAPQEKGYYVFNDIFLFVDDGAVYQQNLAPLPSENIYMQHPAPISSDETFNAQLDSSSPLPEPPVSDYVLEEEAREYVNSVRIDDDPVYNLPEQQQQEDFEAEIVVEETPVKETAASFQAAVNAVQDFPTAAPEEPLEEPPKKTYASIVGIYSLLLRVSKGQFSSSVSTQPPVNKSAPVTSDWNHMQTPTAQQPESVLSSSQESGIEVTEDSLGLDEGEPKSVYVRNLPSDITAEEIEEEFKHFGRIKPDGVFVRNRKDVVGVCYAFVEFEDLLDVQNAIKASPIQLAGRTVYIEERRSSSSIASRGGKVVAAMFVLVPVIGLRFSMLLLEEGEEGGVTKQMPQGGVLVPAVWAGVAIKMVVVTTAEQEAVVSISVLYNRTDRLSGNGSVERKNHSACTWVLYLKMRSSKGTSGLREARGEGTSGLREATGESVSGTEREARGGERREGDVLGLGKRLLGCREQRKTAILLPPEPDTFSLPSPLPDWPQGQGFASGRINLGKIEVIKISRFELIWSSNLLQDKNIGVSFYKPVGVPHGFYSLGHYCQRNNKPLWGFVLVVREVDCFEPEVDNSPPLLKPLDYTLVWSSDDGSEEKYGGCGFFWLPQPPEGYKPLGFLVTHNPDKPDLDEVRCVRADLTDECEPYRPLLETFSKFLNLPVRVSNTRPSHRGVLGRGVSVGTFFCGYWTSEEELNIACLKNLDKLHAMPNLEQINALIKHYGPTVFFHPSEVYLPSSVPWFLKNGALMYKAGDSSGEPIDAEGTNLPSGGTNDGAFWIDLPSDDRRNTVKQGNLESAKLYVHVKPALGGTFTDLAVWVFCPFNGPGTLKVGALNIPLGKIGQHVGDWEHFTIRICNFTGELWSIYFSQHSGGEWVDAYDLEYIEGNKAIVYSSKNGHASYPHPGCYIQGSTKLGIGIRNDAACSNLFVDSSTRYEIIAAEYLEGSDFIEPYWLQFMRKWGPTIVYGSRIELDKIISHLPGGFRSSVENIFDGIPLELYGEEGPTGPKEKNNWVGDERG</sequence>
<dbReference type="AlphaFoldDB" id="A0A6N2KD97"/>
<accession>A0A6N2KD97</accession>
<dbReference type="PROSITE" id="PS50177">
    <property type="entry name" value="NTF2_DOMAIN"/>
    <property type="match status" value="1"/>
</dbReference>
<dbReference type="InterPro" id="IPR002075">
    <property type="entry name" value="NTF2_dom"/>
</dbReference>